<dbReference type="OrthoDB" id="14523at2759"/>
<reference evidence="3 4" key="1">
    <citation type="submission" date="2020-04" db="EMBL/GenBank/DDBJ databases">
        <authorList>
            <person name="Wallbank WR R."/>
            <person name="Pardo Diaz C."/>
            <person name="Kozak K."/>
            <person name="Martin S."/>
            <person name="Jiggins C."/>
            <person name="Moest M."/>
            <person name="Warren A I."/>
            <person name="Byers J.R.P. K."/>
            <person name="Montejo-Kovacevich G."/>
            <person name="Yen C E."/>
        </authorList>
    </citation>
    <scope>NUCLEOTIDE SEQUENCE [LARGE SCALE GENOMIC DNA]</scope>
</reference>
<dbReference type="EMBL" id="CADEBD010000146">
    <property type="protein sequence ID" value="CAB3223040.1"/>
    <property type="molecule type" value="Genomic_DNA"/>
</dbReference>
<name>A0A8S0YVS9_ARCPL</name>
<dbReference type="Proteomes" id="UP000494256">
    <property type="component" value="Unassembled WGS sequence"/>
</dbReference>
<evidence type="ECO:0000313" key="4">
    <source>
        <dbReference type="Proteomes" id="UP000494256"/>
    </source>
</evidence>
<protein>
    <submittedName>
        <fullName evidence="3">Uncharacterized protein</fullName>
    </submittedName>
</protein>
<evidence type="ECO:0000256" key="2">
    <source>
        <dbReference type="SAM" id="MobiDB-lite"/>
    </source>
</evidence>
<accession>A0A8S0YVS9</accession>
<evidence type="ECO:0000313" key="3">
    <source>
        <dbReference type="EMBL" id="CAB3223040.1"/>
    </source>
</evidence>
<evidence type="ECO:0000256" key="1">
    <source>
        <dbReference type="SAM" id="Coils"/>
    </source>
</evidence>
<feature type="compositionally biased region" description="Polar residues" evidence="2">
    <location>
        <begin position="40"/>
        <end position="58"/>
    </location>
</feature>
<comment type="caution">
    <text evidence="3">The sequence shown here is derived from an EMBL/GenBank/DDBJ whole genome shotgun (WGS) entry which is preliminary data.</text>
</comment>
<gene>
    <name evidence="3" type="ORF">APLA_LOCUS1295</name>
</gene>
<feature type="coiled-coil region" evidence="1">
    <location>
        <begin position="175"/>
        <end position="202"/>
    </location>
</feature>
<proteinExistence type="predicted"/>
<feature type="region of interest" description="Disordered" evidence="2">
    <location>
        <begin position="1"/>
        <end position="99"/>
    </location>
</feature>
<keyword evidence="1" id="KW-0175">Coiled coil</keyword>
<organism evidence="3 4">
    <name type="scientific">Arctia plantaginis</name>
    <name type="common">Wood tiger moth</name>
    <name type="synonym">Phalaena plantaginis</name>
    <dbReference type="NCBI Taxonomy" id="874455"/>
    <lineage>
        <taxon>Eukaryota</taxon>
        <taxon>Metazoa</taxon>
        <taxon>Ecdysozoa</taxon>
        <taxon>Arthropoda</taxon>
        <taxon>Hexapoda</taxon>
        <taxon>Insecta</taxon>
        <taxon>Pterygota</taxon>
        <taxon>Neoptera</taxon>
        <taxon>Endopterygota</taxon>
        <taxon>Lepidoptera</taxon>
        <taxon>Glossata</taxon>
        <taxon>Ditrysia</taxon>
        <taxon>Noctuoidea</taxon>
        <taxon>Erebidae</taxon>
        <taxon>Arctiinae</taxon>
        <taxon>Arctia</taxon>
    </lineage>
</organism>
<dbReference type="AlphaFoldDB" id="A0A8S0YVS9"/>
<feature type="compositionally biased region" description="Basic and acidic residues" evidence="2">
    <location>
        <begin position="20"/>
        <end position="38"/>
    </location>
</feature>
<sequence length="425" mass="46524">MLGIRTPVKHQEMTNPPSTPRKEVKKLPRRSLEKREGAASENTSNLSTKVQSAPTTSKPKPHTNRKLTDSPEEGGEVRVHTSVSTTKKNRVKEAAAQVTRAKNALNESKNLKGEIKETFLDVLNKLKKLVADSEAEREADRAQKGNGGSVGAAPVTIDTDAAVAGPSDSGMSARLDEHSRLLLESNERMKALQEQLSRVAEEQQRSYASVAAAGPQRPSRQTALHSVVVTSKDDMETGEEVLGRVRRTIDAKEADADRVPHSPTRARDRHYTQVKQALPQRRMCELVPREVCVMCPRRKRACGAWRGAVCAALLLLLLADLATADLEKRTDMSSMPFVMGSRYGRSSPPKLIAPRNDRFFMGSRYGKRSEGTVGGGNSVGATLASGGGLLCEYTGVFPLYRCVRHNKRDHYDARSADEAGMAEEE</sequence>